<comment type="catalytic activity">
    <reaction evidence="3">
        <text>2 GTP = 3',3'-c-di-GMP + 2 diphosphate</text>
        <dbReference type="Rhea" id="RHEA:24898"/>
        <dbReference type="ChEBI" id="CHEBI:33019"/>
        <dbReference type="ChEBI" id="CHEBI:37565"/>
        <dbReference type="ChEBI" id="CHEBI:58805"/>
        <dbReference type="EC" id="2.7.7.65"/>
    </reaction>
</comment>
<dbReference type="FunFam" id="3.30.70.270:FF:000001">
    <property type="entry name" value="Diguanylate cyclase domain protein"/>
    <property type="match status" value="1"/>
</dbReference>
<dbReference type="GO" id="GO:0052621">
    <property type="term" value="F:diguanylate cyclase activity"/>
    <property type="evidence" value="ECO:0007669"/>
    <property type="project" value="UniProtKB-EC"/>
</dbReference>
<keyword evidence="6" id="KW-1185">Reference proteome</keyword>
<dbReference type="PROSITE" id="PS50887">
    <property type="entry name" value="GGDEF"/>
    <property type="match status" value="1"/>
</dbReference>
<dbReference type="Pfam" id="PF00990">
    <property type="entry name" value="GGDEF"/>
    <property type="match status" value="1"/>
</dbReference>
<protein>
    <recommendedName>
        <fullName evidence="2">diguanylate cyclase</fullName>
        <ecNumber evidence="2">2.7.7.65</ecNumber>
    </recommendedName>
</protein>
<dbReference type="OrthoDB" id="73375at2"/>
<dbReference type="GO" id="GO:0043709">
    <property type="term" value="P:cell adhesion involved in single-species biofilm formation"/>
    <property type="evidence" value="ECO:0007669"/>
    <property type="project" value="TreeGrafter"/>
</dbReference>
<name>A0A1A8TES1_9GAMM</name>
<reference evidence="5 6" key="1">
    <citation type="submission" date="2016-06" db="EMBL/GenBank/DDBJ databases">
        <authorList>
            <person name="Kjaerup R.B."/>
            <person name="Dalgaard T.S."/>
            <person name="Juul-Madsen H.R."/>
        </authorList>
    </citation>
    <scope>NUCLEOTIDE SEQUENCE [LARGE SCALE GENOMIC DNA]</scope>
    <source>
        <strain evidence="5 6">CECT 5080</strain>
    </source>
</reference>
<dbReference type="InterPro" id="IPR029787">
    <property type="entry name" value="Nucleotide_cyclase"/>
</dbReference>
<dbReference type="EMBL" id="FLOC01000008">
    <property type="protein sequence ID" value="SBS30595.1"/>
    <property type="molecule type" value="Genomic_DNA"/>
</dbReference>
<dbReference type="RefSeq" id="WP_067208635.1">
    <property type="nucleotide sequence ID" value="NZ_FLOC01000008.1"/>
</dbReference>
<dbReference type="SUPFAM" id="SSF55073">
    <property type="entry name" value="Nucleotide cyclase"/>
    <property type="match status" value="1"/>
</dbReference>
<organism evidence="5 6">
    <name type="scientific">Marinomonas aquimarina</name>
    <dbReference type="NCBI Taxonomy" id="295068"/>
    <lineage>
        <taxon>Bacteria</taxon>
        <taxon>Pseudomonadati</taxon>
        <taxon>Pseudomonadota</taxon>
        <taxon>Gammaproteobacteria</taxon>
        <taxon>Oceanospirillales</taxon>
        <taxon>Oceanospirillaceae</taxon>
        <taxon>Marinomonas</taxon>
    </lineage>
</organism>
<dbReference type="STRING" id="295068.MAQ5080_01719"/>
<dbReference type="Gene3D" id="3.30.70.270">
    <property type="match status" value="1"/>
</dbReference>
<dbReference type="EC" id="2.7.7.65" evidence="2"/>
<comment type="cofactor">
    <cofactor evidence="1">
        <name>Mg(2+)</name>
        <dbReference type="ChEBI" id="CHEBI:18420"/>
    </cofactor>
</comment>
<dbReference type="NCBIfam" id="TIGR00254">
    <property type="entry name" value="GGDEF"/>
    <property type="match status" value="1"/>
</dbReference>
<evidence type="ECO:0000259" key="4">
    <source>
        <dbReference type="PROSITE" id="PS50887"/>
    </source>
</evidence>
<dbReference type="PANTHER" id="PTHR45138:SF9">
    <property type="entry name" value="DIGUANYLATE CYCLASE DGCM-RELATED"/>
    <property type="match status" value="1"/>
</dbReference>
<dbReference type="GO" id="GO:1902201">
    <property type="term" value="P:negative regulation of bacterial-type flagellum-dependent cell motility"/>
    <property type="evidence" value="ECO:0007669"/>
    <property type="project" value="TreeGrafter"/>
</dbReference>
<dbReference type="InterPro" id="IPR043128">
    <property type="entry name" value="Rev_trsase/Diguanyl_cyclase"/>
</dbReference>
<evidence type="ECO:0000256" key="3">
    <source>
        <dbReference type="ARBA" id="ARBA00034247"/>
    </source>
</evidence>
<proteinExistence type="predicted"/>
<evidence type="ECO:0000313" key="6">
    <source>
        <dbReference type="Proteomes" id="UP000092627"/>
    </source>
</evidence>
<dbReference type="InterPro" id="IPR050469">
    <property type="entry name" value="Diguanylate_Cyclase"/>
</dbReference>
<dbReference type="GO" id="GO:0005886">
    <property type="term" value="C:plasma membrane"/>
    <property type="evidence" value="ECO:0007669"/>
    <property type="project" value="TreeGrafter"/>
</dbReference>
<sequence>MFPNERVSKYFAMCEELLDFQGVAWWLIDLEDNPGLFYCNTTMCETFSLDPKLTAHSVAKTCPIAGDYNQNIAIRSTQLAQQIFNEYHQLRHGEIAEYNNRFPYYDQSKDETVYFSSRAKALVRDDNGNAVLLMGIIEPETVSSELFALAKTDGLTGLYNRREFDAQLELLIGLGGRNHHAVSMIMCDIDYFKSYNDSLGHYAGDDCLKHVSDGIKRVCSRSVNHVFRYGGEEFAILIMDDQINVGDLAESIRHEIHALNLHHPKSPSGSVTVSVGYASFAPELGMTGQRLIEKADMALYAAKQRGRNQVCSHDQVLTCVTSTLGISA</sequence>
<evidence type="ECO:0000313" key="5">
    <source>
        <dbReference type="EMBL" id="SBS30595.1"/>
    </source>
</evidence>
<evidence type="ECO:0000256" key="1">
    <source>
        <dbReference type="ARBA" id="ARBA00001946"/>
    </source>
</evidence>
<gene>
    <name evidence="5" type="primary">cph2_4</name>
    <name evidence="5" type="ORF">MAQ5080_01719</name>
</gene>
<evidence type="ECO:0000256" key="2">
    <source>
        <dbReference type="ARBA" id="ARBA00012528"/>
    </source>
</evidence>
<dbReference type="SMART" id="SM00267">
    <property type="entry name" value="GGDEF"/>
    <property type="match status" value="1"/>
</dbReference>
<dbReference type="CDD" id="cd01949">
    <property type="entry name" value="GGDEF"/>
    <property type="match status" value="1"/>
</dbReference>
<accession>A0A1A8TES1</accession>
<feature type="domain" description="GGDEF" evidence="4">
    <location>
        <begin position="180"/>
        <end position="315"/>
    </location>
</feature>
<dbReference type="InterPro" id="IPR000160">
    <property type="entry name" value="GGDEF_dom"/>
</dbReference>
<dbReference type="PANTHER" id="PTHR45138">
    <property type="entry name" value="REGULATORY COMPONENTS OF SENSORY TRANSDUCTION SYSTEM"/>
    <property type="match status" value="1"/>
</dbReference>
<dbReference type="Proteomes" id="UP000092627">
    <property type="component" value="Unassembled WGS sequence"/>
</dbReference>
<dbReference type="AlphaFoldDB" id="A0A1A8TES1"/>